<dbReference type="KEGG" id="ptp:RCA23_c14070"/>
<dbReference type="Proteomes" id="UP000028680">
    <property type="component" value="Chromosome"/>
</dbReference>
<name>A0AAN0VIA0_9RHOB</name>
<keyword evidence="3" id="KW-1185">Reference proteome</keyword>
<feature type="signal peptide" evidence="1">
    <location>
        <begin position="1"/>
        <end position="21"/>
    </location>
</feature>
<dbReference type="AlphaFoldDB" id="A0AAN0VIA0"/>
<dbReference type="RefSeq" id="WP_044049739.1">
    <property type="nucleotide sequence ID" value="NZ_CP003984.1"/>
</dbReference>
<accession>A0AAN0VIA0</accession>
<protein>
    <submittedName>
        <fullName evidence="2">Uncharacterized protein</fullName>
    </submittedName>
</protein>
<evidence type="ECO:0000313" key="3">
    <source>
        <dbReference type="Proteomes" id="UP000028680"/>
    </source>
</evidence>
<dbReference type="GeneID" id="93369041"/>
<sequence>MRPLGCCAAVAVALMGGGALAELSQSQLAALSVLSPLAQEQLDRKNGQALAECMVLAAEAEEVSRIAAFAGMAPSPVIIDLANEIIQRPAVLSCLTEKLS</sequence>
<organism evidence="2 3">
    <name type="scientific">Planktomarina temperata RCA23</name>
    <dbReference type="NCBI Taxonomy" id="666509"/>
    <lineage>
        <taxon>Bacteria</taxon>
        <taxon>Pseudomonadati</taxon>
        <taxon>Pseudomonadota</taxon>
        <taxon>Alphaproteobacteria</taxon>
        <taxon>Rhodobacterales</taxon>
        <taxon>Paracoccaceae</taxon>
        <taxon>Planktomarina</taxon>
    </lineage>
</organism>
<gene>
    <name evidence="2" type="ORF">RCA23_c14070</name>
</gene>
<proteinExistence type="predicted"/>
<evidence type="ECO:0000313" key="2">
    <source>
        <dbReference type="EMBL" id="AII86950.1"/>
    </source>
</evidence>
<feature type="chain" id="PRO_5043007699" evidence="1">
    <location>
        <begin position="22"/>
        <end position="100"/>
    </location>
</feature>
<evidence type="ECO:0000256" key="1">
    <source>
        <dbReference type="SAM" id="SignalP"/>
    </source>
</evidence>
<keyword evidence="1" id="KW-0732">Signal</keyword>
<reference evidence="2 3" key="1">
    <citation type="journal article" date="2014" name="ISME J.">
        <title>Adaptation of an abundant Roseobacter RCA organism to pelagic systems revealed by genomic and transcriptomic analyses.</title>
        <authorList>
            <person name="Voget S."/>
            <person name="Wemheuer B."/>
            <person name="Brinkhoff T."/>
            <person name="Vollmers J."/>
            <person name="Dietrich S."/>
            <person name="Giebel H.A."/>
            <person name="Beardsley C."/>
            <person name="Sardemann C."/>
            <person name="Bakenhus I."/>
            <person name="Billerbeck S."/>
            <person name="Daniel R."/>
            <person name="Simon M."/>
        </authorList>
    </citation>
    <scope>NUCLEOTIDE SEQUENCE [LARGE SCALE GENOMIC DNA]</scope>
    <source>
        <strain evidence="2 3">RCA23</strain>
    </source>
</reference>
<dbReference type="EMBL" id="CP003984">
    <property type="protein sequence ID" value="AII86950.1"/>
    <property type="molecule type" value="Genomic_DNA"/>
</dbReference>